<feature type="active site" evidence="5">
    <location>
        <position position="293"/>
    </location>
</feature>
<dbReference type="RefSeq" id="WP_039184754.1">
    <property type="nucleotide sequence ID" value="NZ_CAUFSP010000004.1"/>
</dbReference>
<keyword evidence="4 5" id="KW-0378">Hydrolase</keyword>
<feature type="domain" description="Alpha/beta hydrolase fold-3" evidence="7">
    <location>
        <begin position="88"/>
        <end position="296"/>
    </location>
</feature>
<organism evidence="8 9">
    <name type="scientific">Hafnia paralvei</name>
    <dbReference type="NCBI Taxonomy" id="546367"/>
    <lineage>
        <taxon>Bacteria</taxon>
        <taxon>Pseudomonadati</taxon>
        <taxon>Pseudomonadota</taxon>
        <taxon>Gammaproteobacteria</taxon>
        <taxon>Enterobacterales</taxon>
        <taxon>Hafniaceae</taxon>
        <taxon>Hafnia</taxon>
    </lineage>
</organism>
<dbReference type="Pfam" id="PF07859">
    <property type="entry name" value="Abhydrolase_3"/>
    <property type="match status" value="1"/>
</dbReference>
<evidence type="ECO:0000256" key="3">
    <source>
        <dbReference type="ARBA" id="ARBA00022490"/>
    </source>
</evidence>
<keyword evidence="9" id="KW-1185">Reference proteome</keyword>
<accession>A0A2A2MA72</accession>
<keyword evidence="2 5" id="KW-0719">Serine esterase</keyword>
<dbReference type="EMBL" id="NQMS01000006">
    <property type="protein sequence ID" value="PAV95716.1"/>
    <property type="molecule type" value="Genomic_DNA"/>
</dbReference>
<name>A0A2A2MA72_9GAMM</name>
<evidence type="ECO:0000256" key="5">
    <source>
        <dbReference type="HAMAP-Rule" id="MF_01958"/>
    </source>
</evidence>
<dbReference type="ESTHER" id="9gamm-a0a2a2ma72">
    <property type="family name" value="Acetyl_esterase"/>
</dbReference>
<reference evidence="8 9" key="1">
    <citation type="submission" date="2017-08" db="EMBL/GenBank/DDBJ databases">
        <title>Draft Genome Sequence of Hafnia alvei CITHA-6 Isolated from Raw Bovine Milk.</title>
        <authorList>
            <person name="Culligan E.P."/>
            <person name="Mcsweeney A."/>
            <person name="O'Doherty C."/>
            <person name="Gleeson E."/>
            <person name="O'Riordan D."/>
            <person name="Sleator R.D."/>
        </authorList>
    </citation>
    <scope>NUCLEOTIDE SEQUENCE [LARGE SCALE GENOMIC DNA]</scope>
    <source>
        <strain evidence="8 9">CITHA-6</strain>
    </source>
</reference>
<dbReference type="GO" id="GO:0052689">
    <property type="term" value="F:carboxylic ester hydrolase activity"/>
    <property type="evidence" value="ECO:0007669"/>
    <property type="project" value="UniProtKB-UniRule"/>
</dbReference>
<comment type="subcellular location">
    <subcellularLocation>
        <location evidence="5">Cytoplasm</location>
    </subcellularLocation>
</comment>
<dbReference type="EC" id="3.1.1.-" evidence="5"/>
<evidence type="ECO:0000256" key="2">
    <source>
        <dbReference type="ARBA" id="ARBA00022487"/>
    </source>
</evidence>
<feature type="active site" evidence="5">
    <location>
        <position position="263"/>
    </location>
</feature>
<dbReference type="InterPro" id="IPR029058">
    <property type="entry name" value="AB_hydrolase_fold"/>
</dbReference>
<dbReference type="HAMAP" id="MF_01958">
    <property type="entry name" value="Acetyl_esterase"/>
    <property type="match status" value="1"/>
</dbReference>
<protein>
    <recommendedName>
        <fullName evidence="5">Acetyl esterase</fullName>
        <ecNumber evidence="5">3.1.1.-</ecNumber>
    </recommendedName>
</protein>
<dbReference type="NCBIfam" id="NF007547">
    <property type="entry name" value="PRK10162.1"/>
    <property type="match status" value="1"/>
</dbReference>
<dbReference type="OrthoDB" id="9806180at2"/>
<dbReference type="AlphaFoldDB" id="A0A2A2MA72"/>
<evidence type="ECO:0000259" key="7">
    <source>
        <dbReference type="Pfam" id="PF07859"/>
    </source>
</evidence>
<evidence type="ECO:0000313" key="8">
    <source>
        <dbReference type="EMBL" id="PAV95716.1"/>
    </source>
</evidence>
<evidence type="ECO:0000256" key="4">
    <source>
        <dbReference type="ARBA" id="ARBA00022801"/>
    </source>
</evidence>
<evidence type="ECO:0000256" key="1">
    <source>
        <dbReference type="ARBA" id="ARBA00010515"/>
    </source>
</evidence>
<dbReference type="PROSITE" id="PS01174">
    <property type="entry name" value="LIPASE_GDXG_SER"/>
    <property type="match status" value="1"/>
</dbReference>
<dbReference type="Proteomes" id="UP000218796">
    <property type="component" value="Unassembled WGS sequence"/>
</dbReference>
<evidence type="ECO:0000313" key="9">
    <source>
        <dbReference type="Proteomes" id="UP000218796"/>
    </source>
</evidence>
<dbReference type="InterPro" id="IPR050300">
    <property type="entry name" value="GDXG_lipolytic_enzyme"/>
</dbReference>
<keyword evidence="3 5" id="KW-0963">Cytoplasm</keyword>
<evidence type="ECO:0000256" key="6">
    <source>
        <dbReference type="PROSITE-ProRule" id="PRU10038"/>
    </source>
</evidence>
<dbReference type="SUPFAM" id="SSF53474">
    <property type="entry name" value="alpha/beta-Hydrolases"/>
    <property type="match status" value="1"/>
</dbReference>
<dbReference type="InterPro" id="IPR033140">
    <property type="entry name" value="Lipase_GDXG_put_SER_AS"/>
</dbReference>
<dbReference type="PANTHER" id="PTHR48081:SF8">
    <property type="entry name" value="ALPHA_BETA HYDROLASE FOLD-3 DOMAIN-CONTAINING PROTEIN-RELATED"/>
    <property type="match status" value="1"/>
</dbReference>
<comment type="similarity">
    <text evidence="1 5">Belongs to the 'GDXG' lipolytic enzyme family.</text>
</comment>
<feature type="active site" evidence="5 6">
    <location>
        <position position="166"/>
    </location>
</feature>
<comment type="function">
    <text evidence="5">Displays esterase activity towards short chain fatty esters (acyl chain length of up to 8 carbons). Able to hydrolyze triacetylglycerol (triacetin) and tributyrylglycerol (tributyrin), but not trioleylglycerol (triolein) or cholesterol oleate. Negatively regulates MalT activity by antagonizing maltotriose binding. Inhibits MelA galactosidase activity.</text>
</comment>
<sequence length="324" mass="36780">MKQVNKVNVLEKISSEMREVLCVQKENAIPISPDSDNSTIRLAYIEERKYWNLHGPQMMKTIHEKVMTAYGEIETRIYYPNSETSAVIFYLHGGGFIVGNLDTHDRIMRLLAHYSGCNVIGIDYTLSPESKFPQAIEETVDICRHFHQHAADYHLNMQSIGFAGDSAGAMLAIASGLWLRDRGIDCGKVQGILLYYGLYGLQDSASRRLYGGEWDGLTGPDIAMYQNAYLASDDDKESPYYCIFNNDLSQKMPACFIASAEFDPLIDDSIALYRTLSEHQQPCRYQMYPGTLHAFLHYSRMMESADQALRDGAIYFREQLQLAL</sequence>
<dbReference type="InterPro" id="IPR002168">
    <property type="entry name" value="Lipase_GDXG_HIS_AS"/>
</dbReference>
<dbReference type="InterPro" id="IPR023508">
    <property type="entry name" value="Acetyl_esterase"/>
</dbReference>
<comment type="subunit">
    <text evidence="5">Homodimer. Interacts with MalT and MelA.</text>
</comment>
<dbReference type="PANTHER" id="PTHR48081">
    <property type="entry name" value="AB HYDROLASE SUPERFAMILY PROTEIN C4A8.06C"/>
    <property type="match status" value="1"/>
</dbReference>
<dbReference type="PROSITE" id="PS01173">
    <property type="entry name" value="LIPASE_GDXG_HIS"/>
    <property type="match status" value="1"/>
</dbReference>
<proteinExistence type="inferred from homology"/>
<dbReference type="InterPro" id="IPR013094">
    <property type="entry name" value="AB_hydrolase_3"/>
</dbReference>
<dbReference type="Gene3D" id="3.40.50.1820">
    <property type="entry name" value="alpha/beta hydrolase"/>
    <property type="match status" value="1"/>
</dbReference>
<dbReference type="GO" id="GO:0005737">
    <property type="term" value="C:cytoplasm"/>
    <property type="evidence" value="ECO:0007669"/>
    <property type="project" value="UniProtKB-SubCell"/>
</dbReference>
<gene>
    <name evidence="5" type="primary">aes</name>
    <name evidence="8" type="ORF">CJD50_14875</name>
</gene>
<comment type="caution">
    <text evidence="8">The sequence shown here is derived from an EMBL/GenBank/DDBJ whole genome shotgun (WGS) entry which is preliminary data.</text>
</comment>